<dbReference type="OrthoDB" id="9802524at2"/>
<accession>A0A5R8Z5X3</accession>
<name>A0A5R8Z5X3_9PSED</name>
<dbReference type="CDD" id="cd02440">
    <property type="entry name" value="AdoMet_MTases"/>
    <property type="match status" value="1"/>
</dbReference>
<feature type="coiled-coil region" evidence="1">
    <location>
        <begin position="672"/>
        <end position="748"/>
    </location>
</feature>
<dbReference type="InterPro" id="IPR013216">
    <property type="entry name" value="Methyltransf_11"/>
</dbReference>
<comment type="caution">
    <text evidence="3">The sequence shown here is derived from an EMBL/GenBank/DDBJ whole genome shotgun (WGS) entry which is preliminary data.</text>
</comment>
<dbReference type="InterPro" id="IPR029063">
    <property type="entry name" value="SAM-dependent_MTases_sf"/>
</dbReference>
<dbReference type="GO" id="GO:0032259">
    <property type="term" value="P:methylation"/>
    <property type="evidence" value="ECO:0007669"/>
    <property type="project" value="UniProtKB-KW"/>
</dbReference>
<evidence type="ECO:0000259" key="2">
    <source>
        <dbReference type="Pfam" id="PF08241"/>
    </source>
</evidence>
<dbReference type="Pfam" id="PF08241">
    <property type="entry name" value="Methyltransf_11"/>
    <property type="match status" value="1"/>
</dbReference>
<dbReference type="EMBL" id="VAUO01000004">
    <property type="protein sequence ID" value="TLP61143.1"/>
    <property type="molecule type" value="Genomic_DNA"/>
</dbReference>
<evidence type="ECO:0000256" key="1">
    <source>
        <dbReference type="SAM" id="Coils"/>
    </source>
</evidence>
<keyword evidence="3" id="KW-0489">Methyltransferase</keyword>
<feature type="coiled-coil region" evidence="1">
    <location>
        <begin position="479"/>
        <end position="626"/>
    </location>
</feature>
<dbReference type="SUPFAM" id="SSF53335">
    <property type="entry name" value="S-adenosyl-L-methionine-dependent methyltransferases"/>
    <property type="match status" value="1"/>
</dbReference>
<organism evidence="3 4">
    <name type="scientific">Pseudomonas mosselii</name>
    <dbReference type="NCBI Taxonomy" id="78327"/>
    <lineage>
        <taxon>Bacteria</taxon>
        <taxon>Pseudomonadati</taxon>
        <taxon>Pseudomonadota</taxon>
        <taxon>Gammaproteobacteria</taxon>
        <taxon>Pseudomonadales</taxon>
        <taxon>Pseudomonadaceae</taxon>
        <taxon>Pseudomonas</taxon>
    </lineage>
</organism>
<evidence type="ECO:0000313" key="4">
    <source>
        <dbReference type="Proteomes" id="UP000309819"/>
    </source>
</evidence>
<reference evidence="3 4" key="1">
    <citation type="submission" date="2019-05" db="EMBL/GenBank/DDBJ databases">
        <title>Pseudomonas sp. SC006 isolated from lettuce that can produce HBGAs.</title>
        <authorList>
            <person name="Wang D."/>
            <person name="Liao N."/>
            <person name="Liu D."/>
            <person name="Zhang Z."/>
            <person name="Zou S."/>
        </authorList>
    </citation>
    <scope>NUCLEOTIDE SEQUENCE [LARGE SCALE GENOMIC DNA]</scope>
    <source>
        <strain evidence="3 4">SC006</strain>
    </source>
</reference>
<evidence type="ECO:0000313" key="3">
    <source>
        <dbReference type="EMBL" id="TLP61143.1"/>
    </source>
</evidence>
<protein>
    <submittedName>
        <fullName evidence="3">Methyltransferase domain-containing protein</fullName>
    </submittedName>
</protein>
<dbReference type="Proteomes" id="UP000309819">
    <property type="component" value="Unassembled WGS sequence"/>
</dbReference>
<keyword evidence="3" id="KW-0808">Transferase</keyword>
<proteinExistence type="predicted"/>
<keyword evidence="1" id="KW-0175">Coiled coil</keyword>
<dbReference type="PANTHER" id="PTHR43591">
    <property type="entry name" value="METHYLTRANSFERASE"/>
    <property type="match status" value="1"/>
</dbReference>
<dbReference type="GO" id="GO:0008757">
    <property type="term" value="F:S-adenosylmethionine-dependent methyltransferase activity"/>
    <property type="evidence" value="ECO:0007669"/>
    <property type="project" value="InterPro"/>
</dbReference>
<gene>
    <name evidence="3" type="ORF">FEM01_11170</name>
</gene>
<keyword evidence="4" id="KW-1185">Reference proteome</keyword>
<feature type="domain" description="Methyltransferase type 11" evidence="2">
    <location>
        <begin position="46"/>
        <end position="129"/>
    </location>
</feature>
<sequence length="761" mass="83960">MGADYLSQDIRLYGNSQVWDQPLQLGQRNLLRAILDFWPGSVATVLDVGCGDGKISGQLAAATGSVVVGLDSSEQALSRLPFRGVKGSAQCVPFADSAFDVVISTDALEHMPEPEETAAWGELFRVARKAVMVAVPFREELLDATAQCSSCGHHYHVNWHERSYDIEDLHRRAPKGWRVHCTVLSGEPWSAMLAPETQLRRRALGEWSGWEAALCPACGAPGNAAQQPEPLPSLIAEALAHLIYPALAERRYCRSHSEILVIYQREGTAQDLPGVPEARSYALPATCVDLRHQPLSDNLQPYCQAARHVVGSDGRLRLQFPLYEAQPQLFVERIAGSHGPLNLMLEDAEGCLFEGCVLAEGQARTSLDLPRAPVAGYYGILASLPATEPYASVRLGGGPDALWLTPPTGQDVGYLQLEDAQRAVFVQVADALWFDPSTLATRANPVRPSPADVLKAIQPRFERSLAHSTVYGPTVGAEINKMRVQLQNLTAERDAFQQESQKAQAVVVQLQNVTAERDALLLRAREADRLAVQVQNLDAEREALLSRVAQCDQQAVRVQNLEADRQDSLQRLAVLEQQAVQLQNLGAERDALLQRALEFDRQAVRLQNLEAERDALILRAVEADRSAVQLQNLAAERDALLARNADSDRSLVQLQNLNAEHLHIIEQAHGLAERYQAESHALRLSVSELQAQLGQSNDRALDAERINGQTTLQLASIETQRQQLKNALDDYQSRLDQLNQRIENRFGRTVRTILTNLAGKQ</sequence>
<dbReference type="AlphaFoldDB" id="A0A5R8Z5X3"/>
<dbReference type="Gene3D" id="3.40.50.150">
    <property type="entry name" value="Vaccinia Virus protein VP39"/>
    <property type="match status" value="1"/>
</dbReference>